<feature type="region of interest" description="Disordered" evidence="1">
    <location>
        <begin position="250"/>
        <end position="385"/>
    </location>
</feature>
<dbReference type="AlphaFoldDB" id="A0A8J7CP58"/>
<protein>
    <submittedName>
        <fullName evidence="2">YdbH domain-containing protein</fullName>
    </submittedName>
</protein>
<evidence type="ECO:0000313" key="2">
    <source>
        <dbReference type="EMBL" id="MBE1236662.1"/>
    </source>
</evidence>
<reference evidence="2" key="1">
    <citation type="submission" date="2020-10" db="EMBL/GenBank/DDBJ databases">
        <title>Genome sequence of the unusual species of purple photosynthetic bacteria, Phaeovibrio sulfidiphilus DSM 23193, type strain.</title>
        <authorList>
            <person name="Kyndt J.A."/>
            <person name="Meyer T.E."/>
        </authorList>
    </citation>
    <scope>NUCLEOTIDE SEQUENCE</scope>
    <source>
        <strain evidence="2">DSM 23193</strain>
    </source>
</reference>
<organism evidence="2 3">
    <name type="scientific">Phaeovibrio sulfidiphilus</name>
    <dbReference type="NCBI Taxonomy" id="1220600"/>
    <lineage>
        <taxon>Bacteria</taxon>
        <taxon>Pseudomonadati</taxon>
        <taxon>Pseudomonadota</taxon>
        <taxon>Alphaproteobacteria</taxon>
        <taxon>Rhodospirillales</taxon>
        <taxon>Rhodospirillaceae</taxon>
        <taxon>Phaeovibrio</taxon>
    </lineage>
</organism>
<keyword evidence="3" id="KW-1185">Reference proteome</keyword>
<dbReference type="EMBL" id="JACZHT010000002">
    <property type="protein sequence ID" value="MBE1236662.1"/>
    <property type="molecule type" value="Genomic_DNA"/>
</dbReference>
<feature type="compositionally biased region" description="Low complexity" evidence="1">
    <location>
        <begin position="326"/>
        <end position="368"/>
    </location>
</feature>
<proteinExistence type="predicted"/>
<sequence>MRRVAVLVVCVAAVVLWLNRLAAASWALGLGLGAMGLEGASARVVHLGPSRMVIQEVRPGTGPSVVQDVEVTASPLDLLRGRVASLRIGTVHLFAVADGAGVWLPGLEPLFEGEGDFPAEGLIRLADRFRTLEIGDGRLEILDVVSGEPVVASARLSGQLDTRTRRSDAPPPAGMHLTLEPLEKSGPDGLRLREPASVRLSLERGARTRGASGGLPALHLILSLEGPLVLDTADGPARLEDLRIQVDTADFRPADTSGAGDPGEDVDKAGLDAGGAGEPGRPQGARPKKDIGTGSGIGTQTPPGAGTQTRPGAAAMAQTGTDRVASETASAAAGAKSGTPGTDATTGTASGSASGSASGAGPEGVAAGDGEPVPKALGSSEGPRPGVVVRMSVGRLLWQGTGLEALDFRVRVPWEAGAPLPARARATLEARIDRLPLEEEYRLPGGKGRPLVLDARLDPYPTSEDLFAVEGTVHVGAGGATMRVKGHVARDLGSARLHLHMPESAFSPALRAQDFHGLLAGRLDLREGTISLGGRLDWDGDTVTPDLKMALDNLTGRFDALAFQNLTTAVSITRFEPLEGHSSKAVAELLGPGIPLTNGQATWRFDGRGNIVLQSFRCRFAEGEITASGIRIPLGDGAVESSLAVEGLSLDALVRLLEVEKEMEARGFLSGSIPFRVETDGTIRIRQAALRSTGPGILRYTPSSGTASAAGGVTGSARQGVVTLLEALQDFHFRTLNVSLDGDLTRDLSLEVFLAGANPRLLDGYPVEVRTTLSGAFLELIGANVYTYEIPSRIRGNLDAFLKSVEKSGIGHSKRASGPATGISARP</sequence>
<comment type="caution">
    <text evidence="2">The sequence shown here is derived from an EMBL/GenBank/DDBJ whole genome shotgun (WGS) entry which is preliminary data.</text>
</comment>
<dbReference type="Proteomes" id="UP000631034">
    <property type="component" value="Unassembled WGS sequence"/>
</dbReference>
<evidence type="ECO:0000313" key="3">
    <source>
        <dbReference type="Proteomes" id="UP000631034"/>
    </source>
</evidence>
<gene>
    <name evidence="2" type="ORF">IHV25_03215</name>
</gene>
<dbReference type="InterPro" id="IPR021730">
    <property type="entry name" value="YdbH"/>
</dbReference>
<name>A0A8J7CP58_9PROT</name>
<dbReference type="RefSeq" id="WP_192533645.1">
    <property type="nucleotide sequence ID" value="NZ_JACZHT010000002.1"/>
</dbReference>
<accession>A0A8J7CP58</accession>
<dbReference type="Pfam" id="PF11739">
    <property type="entry name" value="YdbH-like"/>
    <property type="match status" value="1"/>
</dbReference>
<feature type="compositionally biased region" description="Low complexity" evidence="1">
    <location>
        <begin position="298"/>
        <end position="315"/>
    </location>
</feature>
<evidence type="ECO:0000256" key="1">
    <source>
        <dbReference type="SAM" id="MobiDB-lite"/>
    </source>
</evidence>